<dbReference type="EMBL" id="LGKP01000026">
    <property type="protein sequence ID" value="KPL84899.1"/>
    <property type="molecule type" value="Genomic_DNA"/>
</dbReference>
<evidence type="ECO:0000256" key="5">
    <source>
        <dbReference type="SAM" id="Phobius"/>
    </source>
</evidence>
<evidence type="ECO:0000256" key="4">
    <source>
        <dbReference type="ARBA" id="ARBA00023136"/>
    </source>
</evidence>
<dbReference type="AlphaFoldDB" id="A0A0P6XXG9"/>
<dbReference type="RefSeq" id="WP_054535970.1">
    <property type="nucleotide sequence ID" value="NZ_LGKP01000026.1"/>
</dbReference>
<gene>
    <name evidence="6" type="ORF">SE18_18620</name>
</gene>
<dbReference type="InterPro" id="IPR032808">
    <property type="entry name" value="DoxX"/>
</dbReference>
<feature type="transmembrane region" description="Helical" evidence="5">
    <location>
        <begin position="100"/>
        <end position="119"/>
    </location>
</feature>
<dbReference type="Proteomes" id="UP000050277">
    <property type="component" value="Unassembled WGS sequence"/>
</dbReference>
<keyword evidence="3 5" id="KW-1133">Transmembrane helix</keyword>
<keyword evidence="4 5" id="KW-0472">Membrane</keyword>
<reference evidence="6 7" key="1">
    <citation type="submission" date="2015-07" db="EMBL/GenBank/DDBJ databases">
        <title>Whole genome sequence of Herpetosiphon geysericola DSM 7119.</title>
        <authorList>
            <person name="Hemp J."/>
            <person name="Ward L.M."/>
            <person name="Pace L.A."/>
            <person name="Fischer W.W."/>
        </authorList>
    </citation>
    <scope>NUCLEOTIDE SEQUENCE [LARGE SCALE GENOMIC DNA]</scope>
    <source>
        <strain evidence="6 7">DSM 7119</strain>
    </source>
</reference>
<feature type="transmembrane region" description="Helical" evidence="5">
    <location>
        <begin position="76"/>
        <end position="94"/>
    </location>
</feature>
<feature type="transmembrane region" description="Helical" evidence="5">
    <location>
        <begin position="12"/>
        <end position="33"/>
    </location>
</feature>
<comment type="caution">
    <text evidence="6">The sequence shown here is derived from an EMBL/GenBank/DDBJ whole genome shotgun (WGS) entry which is preliminary data.</text>
</comment>
<keyword evidence="7" id="KW-1185">Reference proteome</keyword>
<evidence type="ECO:0000256" key="1">
    <source>
        <dbReference type="ARBA" id="ARBA00004141"/>
    </source>
</evidence>
<evidence type="ECO:0000313" key="6">
    <source>
        <dbReference type="EMBL" id="KPL84899.1"/>
    </source>
</evidence>
<evidence type="ECO:0000256" key="3">
    <source>
        <dbReference type="ARBA" id="ARBA00022989"/>
    </source>
</evidence>
<name>A0A0P6XXG9_9CHLR</name>
<accession>A0A0P6XXG9</accession>
<keyword evidence="2 5" id="KW-0812">Transmembrane</keyword>
<evidence type="ECO:0000256" key="2">
    <source>
        <dbReference type="ARBA" id="ARBA00022692"/>
    </source>
</evidence>
<organism evidence="6 7">
    <name type="scientific">Herpetosiphon geysericola</name>
    <dbReference type="NCBI Taxonomy" id="70996"/>
    <lineage>
        <taxon>Bacteria</taxon>
        <taxon>Bacillati</taxon>
        <taxon>Chloroflexota</taxon>
        <taxon>Chloroflexia</taxon>
        <taxon>Herpetosiphonales</taxon>
        <taxon>Herpetosiphonaceae</taxon>
        <taxon>Herpetosiphon</taxon>
    </lineage>
</organism>
<feature type="transmembrane region" description="Helical" evidence="5">
    <location>
        <begin position="53"/>
        <end position="71"/>
    </location>
</feature>
<dbReference type="STRING" id="70996.SE18_18620"/>
<dbReference type="PATRIC" id="fig|70996.4.peg.2992"/>
<dbReference type="Pfam" id="PF13564">
    <property type="entry name" value="DoxX_2"/>
    <property type="match status" value="1"/>
</dbReference>
<comment type="subcellular location">
    <subcellularLocation>
        <location evidence="1">Membrane</location>
        <topology evidence="1">Multi-pass membrane protein</topology>
    </subcellularLocation>
</comment>
<protein>
    <submittedName>
        <fullName evidence="6">Membrane protein</fullName>
    </submittedName>
</protein>
<dbReference type="OrthoDB" id="9811373at2"/>
<sequence length="135" mass="14435">MTKLTATSSKTSLWASRIMRGLPILFLLFDGSYKLFNPAPVAESFAALGYPEGIALSLGLLLIVCTIVYAIPRTAVLGAVLLTGYLGGAIASHVRIGDPLFSLIFPIIIGGLLWGGLYLSDERLRAIFPVRNINA</sequence>
<dbReference type="GO" id="GO:0016020">
    <property type="term" value="C:membrane"/>
    <property type="evidence" value="ECO:0007669"/>
    <property type="project" value="UniProtKB-SubCell"/>
</dbReference>
<proteinExistence type="predicted"/>
<evidence type="ECO:0000313" key="7">
    <source>
        <dbReference type="Proteomes" id="UP000050277"/>
    </source>
</evidence>